<sequence>MLRVLILGGTTQASALAARLAGDARYDAILSLAGRTQNPLLPEISHRIGGFGGVAGLTNYLRTEKIDVLIDATHPFAEQISAHAAAAARETGTPLAVFTRRAWTPGAGDRWREFPDAASAARSIGATPRRVFLTIGRLQLGAFVAAPQHDYLIRTIDPPEPPPALPHYKLLLARGPFGLEDEVKLMREAGIEILVTKNSGGEATRAKLDAARALGIEVFMIGRPYGVDTLTFETLDAVLQFLERHSHRISP</sequence>
<dbReference type="OrthoDB" id="5183775at2"/>
<dbReference type="EMBL" id="QUMO01000001">
    <property type="protein sequence ID" value="REF89223.1"/>
    <property type="molecule type" value="Genomic_DNA"/>
</dbReference>
<evidence type="ECO:0000313" key="5">
    <source>
        <dbReference type="Proteomes" id="UP000256900"/>
    </source>
</evidence>
<evidence type="ECO:0000256" key="2">
    <source>
        <dbReference type="ARBA" id="ARBA00022573"/>
    </source>
</evidence>
<dbReference type="UniPathway" id="UPA00148"/>
<dbReference type="PANTHER" id="PTHR36925">
    <property type="entry name" value="COBALT-PRECORRIN-6A REDUCTASE"/>
    <property type="match status" value="1"/>
</dbReference>
<accession>A0A3D9Z226</accession>
<gene>
    <name evidence="4" type="ORF">DES32_0441</name>
</gene>
<dbReference type="Pfam" id="PF02571">
    <property type="entry name" value="CbiJ"/>
    <property type="match status" value="1"/>
</dbReference>
<dbReference type="PROSITE" id="PS51014">
    <property type="entry name" value="COBK_CBIJ"/>
    <property type="match status" value="1"/>
</dbReference>
<dbReference type="GO" id="GO:0009236">
    <property type="term" value="P:cobalamin biosynthetic process"/>
    <property type="evidence" value="ECO:0007669"/>
    <property type="project" value="UniProtKB-UniPathway"/>
</dbReference>
<dbReference type="NCBIfam" id="TIGR00715">
    <property type="entry name" value="precor6x_red"/>
    <property type="match status" value="1"/>
</dbReference>
<keyword evidence="2" id="KW-0169">Cobalamin biosynthesis</keyword>
<organism evidence="4 5">
    <name type="scientific">Methylovirgula ligni</name>
    <dbReference type="NCBI Taxonomy" id="569860"/>
    <lineage>
        <taxon>Bacteria</taxon>
        <taxon>Pseudomonadati</taxon>
        <taxon>Pseudomonadota</taxon>
        <taxon>Alphaproteobacteria</taxon>
        <taxon>Hyphomicrobiales</taxon>
        <taxon>Beijerinckiaceae</taxon>
        <taxon>Methylovirgula</taxon>
    </lineage>
</organism>
<evidence type="ECO:0000313" key="4">
    <source>
        <dbReference type="EMBL" id="REF89223.1"/>
    </source>
</evidence>
<keyword evidence="3" id="KW-0560">Oxidoreductase</keyword>
<evidence type="ECO:0000256" key="3">
    <source>
        <dbReference type="ARBA" id="ARBA00023002"/>
    </source>
</evidence>
<dbReference type="Proteomes" id="UP000256900">
    <property type="component" value="Unassembled WGS sequence"/>
</dbReference>
<evidence type="ECO:0000256" key="1">
    <source>
        <dbReference type="ARBA" id="ARBA00004953"/>
    </source>
</evidence>
<protein>
    <submittedName>
        <fullName evidence="4">Precorrin-6A reductase</fullName>
    </submittedName>
</protein>
<dbReference type="PANTHER" id="PTHR36925:SF1">
    <property type="entry name" value="COBALT-PRECORRIN-6A REDUCTASE"/>
    <property type="match status" value="1"/>
</dbReference>
<dbReference type="InterPro" id="IPR003723">
    <property type="entry name" value="Precorrin-6x_reduct"/>
</dbReference>
<keyword evidence="5" id="KW-1185">Reference proteome</keyword>
<comment type="caution">
    <text evidence="4">The sequence shown here is derived from an EMBL/GenBank/DDBJ whole genome shotgun (WGS) entry which is preliminary data.</text>
</comment>
<proteinExistence type="predicted"/>
<comment type="pathway">
    <text evidence="1">Cofactor biosynthesis; adenosylcobalamin biosynthesis.</text>
</comment>
<dbReference type="AlphaFoldDB" id="A0A3D9Z226"/>
<dbReference type="GO" id="GO:0016994">
    <property type="term" value="F:precorrin-6A reductase activity"/>
    <property type="evidence" value="ECO:0007669"/>
    <property type="project" value="InterPro"/>
</dbReference>
<name>A0A3D9Z226_9HYPH</name>
<dbReference type="RefSeq" id="WP_115835476.1">
    <property type="nucleotide sequence ID" value="NZ_QUMO01000001.1"/>
</dbReference>
<reference evidence="4 5" key="1">
    <citation type="submission" date="2018-08" db="EMBL/GenBank/DDBJ databases">
        <title>Genomic Encyclopedia of Type Strains, Phase IV (KMG-IV): sequencing the most valuable type-strain genomes for metagenomic binning, comparative biology and taxonomic classification.</title>
        <authorList>
            <person name="Goeker M."/>
        </authorList>
    </citation>
    <scope>NUCLEOTIDE SEQUENCE [LARGE SCALE GENOMIC DNA]</scope>
    <source>
        <strain evidence="4 5">BW863</strain>
    </source>
</reference>
<dbReference type="NCBIfam" id="NF005968">
    <property type="entry name" value="PRK08057.1-2"/>
    <property type="match status" value="1"/>
</dbReference>